<evidence type="ECO:0000313" key="3">
    <source>
        <dbReference type="EMBL" id="HHI66059.1"/>
    </source>
</evidence>
<dbReference type="GO" id="GO:0004222">
    <property type="term" value="F:metalloendopeptidase activity"/>
    <property type="evidence" value="ECO:0007669"/>
    <property type="project" value="TreeGrafter"/>
</dbReference>
<evidence type="ECO:0000259" key="2">
    <source>
        <dbReference type="Pfam" id="PF01551"/>
    </source>
</evidence>
<dbReference type="AlphaFoldDB" id="A0A7C5KCH0"/>
<organism evidence="3">
    <name type="scientific">Thermodesulfobium narugense</name>
    <dbReference type="NCBI Taxonomy" id="184064"/>
    <lineage>
        <taxon>Bacteria</taxon>
        <taxon>Pseudomonadati</taxon>
        <taxon>Thermodesulfobiota</taxon>
        <taxon>Thermodesulfobiia</taxon>
        <taxon>Thermodesulfobiales</taxon>
        <taxon>Thermodesulfobiaceae</taxon>
        <taxon>Thermodesulfobium</taxon>
    </lineage>
</organism>
<dbReference type="InterPro" id="IPR050570">
    <property type="entry name" value="Cell_wall_metabolism_enzyme"/>
</dbReference>
<dbReference type="InterPro" id="IPR016047">
    <property type="entry name" value="M23ase_b-sheet_dom"/>
</dbReference>
<dbReference type="CDD" id="cd12797">
    <property type="entry name" value="M23_peptidase"/>
    <property type="match status" value="1"/>
</dbReference>
<dbReference type="InterPro" id="IPR011055">
    <property type="entry name" value="Dup_hybrid_motif"/>
</dbReference>
<dbReference type="SUPFAM" id="SSF51261">
    <property type="entry name" value="Duplicated hybrid motif"/>
    <property type="match status" value="1"/>
</dbReference>
<name>A0A7C5KCH0_9BACT</name>
<accession>A0A7C5KCH0</accession>
<proteinExistence type="predicted"/>
<dbReference type="Gene3D" id="2.70.70.10">
    <property type="entry name" value="Glucose Permease (Domain IIA)"/>
    <property type="match status" value="1"/>
</dbReference>
<dbReference type="PANTHER" id="PTHR21666:SF289">
    <property type="entry name" value="L-ALA--D-GLU ENDOPEPTIDASE"/>
    <property type="match status" value="1"/>
</dbReference>
<comment type="caution">
    <text evidence="3">The sequence shown here is derived from an EMBL/GenBank/DDBJ whole genome shotgun (WGS) entry which is preliminary data.</text>
</comment>
<feature type="domain" description="M23ase beta-sheet core" evidence="2">
    <location>
        <begin position="266"/>
        <end position="360"/>
    </location>
</feature>
<dbReference type="PANTHER" id="PTHR21666">
    <property type="entry name" value="PEPTIDASE-RELATED"/>
    <property type="match status" value="1"/>
</dbReference>
<dbReference type="FunFam" id="2.70.70.10:FF:000006">
    <property type="entry name" value="M23 family peptidase"/>
    <property type="match status" value="1"/>
</dbReference>
<protein>
    <recommendedName>
        <fullName evidence="2">M23ase beta-sheet core domain-containing protein</fullName>
    </recommendedName>
</protein>
<dbReference type="Pfam" id="PF01551">
    <property type="entry name" value="Peptidase_M23"/>
    <property type="match status" value="1"/>
</dbReference>
<dbReference type="EMBL" id="DRUY01000197">
    <property type="protein sequence ID" value="HHI66059.1"/>
    <property type="molecule type" value="Genomic_DNA"/>
</dbReference>
<dbReference type="Gene3D" id="6.10.250.3150">
    <property type="match status" value="1"/>
</dbReference>
<reference evidence="3" key="1">
    <citation type="journal article" date="2020" name="mSystems">
        <title>Genome- and Community-Level Interaction Insights into Carbon Utilization and Element Cycling Functions of Hydrothermarchaeota in Hydrothermal Sediment.</title>
        <authorList>
            <person name="Zhou Z."/>
            <person name="Liu Y."/>
            <person name="Xu W."/>
            <person name="Pan J."/>
            <person name="Luo Z.H."/>
            <person name="Li M."/>
        </authorList>
    </citation>
    <scope>NUCLEOTIDE SEQUENCE [LARGE SCALE GENOMIC DNA]</scope>
    <source>
        <strain evidence="3">SpSt-1019</strain>
    </source>
</reference>
<sequence length="365" mass="41257">MNRYIAFSLLLFSVFLLTAVLPYAIGQSIDSAYPENSELERLKSQVDQKEDAFNRLKLHETGDTGQLSLINANLDLKKAEIKYVDYKINLIEKNISDITSQIKYQKNLIQQKEQEVGKRLRSIYMMKELPFVNIIISMNNNVNDWFESVILFQRIESQDRDVLDQYSLAETELNDLLQSQDKEKDKVLSLKKELFQKEKGIIEQRNEKMALLSNETNNETSYAQSAQENLSSRSRASSGGFIWPVVGPITSGYGWRIHPIFKVPEFHTGIDIGVPYGTPILAAKSGVVTYSGWGTGYGNLVILDNGSGIETRYSHASRLVAYVGERVKQGQVIAYVGSTGWSTGPHLFFEIRINGKPVNPLNYLP</sequence>
<keyword evidence="1" id="KW-0732">Signal</keyword>
<gene>
    <name evidence="3" type="ORF">ENL70_05890</name>
</gene>
<evidence type="ECO:0000256" key="1">
    <source>
        <dbReference type="ARBA" id="ARBA00022729"/>
    </source>
</evidence>